<evidence type="ECO:0000313" key="8">
    <source>
        <dbReference type="EMBL" id="KAG0661490.1"/>
    </source>
</evidence>
<keyword evidence="3 4" id="KW-0653">Protein transport</keyword>
<dbReference type="GO" id="GO:0006612">
    <property type="term" value="P:protein targeting to membrane"/>
    <property type="evidence" value="ECO:0007669"/>
    <property type="project" value="UniProtKB-UniRule"/>
</dbReference>
<keyword evidence="2 4" id="KW-0268">Exocytosis</keyword>
<dbReference type="PANTHER" id="PTHR14146:SF0">
    <property type="entry name" value="EXOCYST COMPLEX COMPONENT 4"/>
    <property type="match status" value="1"/>
</dbReference>
<dbReference type="GO" id="GO:0000145">
    <property type="term" value="C:exocyst"/>
    <property type="evidence" value="ECO:0007669"/>
    <property type="project" value="UniProtKB-UniRule"/>
</dbReference>
<feature type="domain" description="Exocyst complex component Sec8 middle helical bundle" evidence="7">
    <location>
        <begin position="363"/>
        <end position="498"/>
    </location>
</feature>
<dbReference type="GO" id="GO:0006893">
    <property type="term" value="P:Golgi to plasma membrane transport"/>
    <property type="evidence" value="ECO:0007669"/>
    <property type="project" value="TreeGrafter"/>
</dbReference>
<comment type="caution">
    <text evidence="8">The sequence shown here is derived from an EMBL/GenBank/DDBJ whole genome shotgun (WGS) entry which is preliminary data.</text>
</comment>
<evidence type="ECO:0000256" key="3">
    <source>
        <dbReference type="ARBA" id="ARBA00022927"/>
    </source>
</evidence>
<dbReference type="GO" id="GO:0006904">
    <property type="term" value="P:vesicle docking involved in exocytosis"/>
    <property type="evidence" value="ECO:0007669"/>
    <property type="project" value="InterPro"/>
</dbReference>
<accession>A0A9P7B6Y6</accession>
<feature type="coiled-coil region" evidence="5">
    <location>
        <begin position="115"/>
        <end position="149"/>
    </location>
</feature>
<comment type="function">
    <text evidence="4">Component of the exocyst complex involved in the docking of exocytic vesicles with fusion sites on the plasma membrane.</text>
</comment>
<evidence type="ECO:0000313" key="9">
    <source>
        <dbReference type="Proteomes" id="UP000750334"/>
    </source>
</evidence>
<dbReference type="InterPro" id="IPR048630">
    <property type="entry name" value="Sec8_M"/>
</dbReference>
<dbReference type="EMBL" id="PUHR01000159">
    <property type="protein sequence ID" value="KAG0661490.1"/>
    <property type="molecule type" value="Genomic_DNA"/>
</dbReference>
<comment type="similarity">
    <text evidence="4">Belongs to the SEC8 family.</text>
</comment>
<name>A0A9P7B6Y6_MAUEX</name>
<evidence type="ECO:0000256" key="5">
    <source>
        <dbReference type="SAM" id="Coils"/>
    </source>
</evidence>
<feature type="domain" description="Exocyst complex component Sec8 N-terminal" evidence="6">
    <location>
        <begin position="35"/>
        <end position="175"/>
    </location>
</feature>
<dbReference type="GO" id="GO:0015031">
    <property type="term" value="P:protein transport"/>
    <property type="evidence" value="ECO:0007669"/>
    <property type="project" value="UniProtKB-KW"/>
</dbReference>
<dbReference type="InterPro" id="IPR007191">
    <property type="entry name" value="Sec8_exocyst_N"/>
</dbReference>
<proteinExistence type="inferred from homology"/>
<evidence type="ECO:0000259" key="7">
    <source>
        <dbReference type="Pfam" id="PF20652"/>
    </source>
</evidence>
<dbReference type="AlphaFoldDB" id="A0A9P7B6Y6"/>
<dbReference type="GO" id="GO:0090522">
    <property type="term" value="P:vesicle tethering involved in exocytosis"/>
    <property type="evidence" value="ECO:0007669"/>
    <property type="project" value="UniProtKB-UniRule"/>
</dbReference>
<keyword evidence="1 4" id="KW-0813">Transport</keyword>
<protein>
    <recommendedName>
        <fullName evidence="4">Exocyst complex component Sec8</fullName>
    </recommendedName>
</protein>
<reference evidence="8 9" key="1">
    <citation type="submission" date="2020-11" db="EMBL/GenBank/DDBJ databases">
        <title>Kefir isolates.</title>
        <authorList>
            <person name="Marcisauskas S."/>
            <person name="Kim Y."/>
            <person name="Blasche S."/>
        </authorList>
    </citation>
    <scope>NUCLEOTIDE SEQUENCE [LARGE SCALE GENOMIC DNA]</scope>
    <source>
        <strain evidence="8 9">OG2</strain>
    </source>
</reference>
<evidence type="ECO:0000256" key="2">
    <source>
        <dbReference type="ARBA" id="ARBA00022483"/>
    </source>
</evidence>
<dbReference type="Pfam" id="PF04048">
    <property type="entry name" value="Sec8_N"/>
    <property type="match status" value="1"/>
</dbReference>
<keyword evidence="9" id="KW-1185">Reference proteome</keyword>
<gene>
    <name evidence="8" type="ORF">C6P45_001312</name>
</gene>
<dbReference type="InterPro" id="IPR039682">
    <property type="entry name" value="Sec8/EXOC4"/>
</dbReference>
<dbReference type="Proteomes" id="UP000750334">
    <property type="component" value="Unassembled WGS sequence"/>
</dbReference>
<dbReference type="Pfam" id="PF20652">
    <property type="entry name" value="Sec8_C"/>
    <property type="match status" value="1"/>
</dbReference>
<organism evidence="8 9">
    <name type="scientific">Maudiozyma exigua</name>
    <name type="common">Yeast</name>
    <name type="synonym">Kazachstania exigua</name>
    <dbReference type="NCBI Taxonomy" id="34358"/>
    <lineage>
        <taxon>Eukaryota</taxon>
        <taxon>Fungi</taxon>
        <taxon>Dikarya</taxon>
        <taxon>Ascomycota</taxon>
        <taxon>Saccharomycotina</taxon>
        <taxon>Saccharomycetes</taxon>
        <taxon>Saccharomycetales</taxon>
        <taxon>Saccharomycetaceae</taxon>
        <taxon>Maudiozyma</taxon>
    </lineage>
</organism>
<evidence type="ECO:0000256" key="1">
    <source>
        <dbReference type="ARBA" id="ARBA00022448"/>
    </source>
</evidence>
<evidence type="ECO:0000259" key="6">
    <source>
        <dbReference type="Pfam" id="PF04048"/>
    </source>
</evidence>
<evidence type="ECO:0000256" key="4">
    <source>
        <dbReference type="RuleBase" id="RU367079"/>
    </source>
</evidence>
<dbReference type="PANTHER" id="PTHR14146">
    <property type="entry name" value="EXOCYST COMPLEX COMPONENT 4"/>
    <property type="match status" value="1"/>
</dbReference>
<dbReference type="OrthoDB" id="272977at2759"/>
<keyword evidence="5" id="KW-0175">Coiled coil</keyword>
<sequence length="970" mass="111422">MNNLHISETKGRRRALSINSIDPDHQHAMDNSLDNLQEDLSLINLQWNKVISEQSNPLELALSFLDDTSVGLSHRYNEFTQLRERIGSHLRSVVGEHSQAFNANVASYSKTVSALTDAQENTSQIKRDLKESNDKITSKKESLMALNNESLQLTNSIESLSYMEELLQIPEHIEENMRREDFKEVQKLLERGFVLSNMTSIKSVKQLKPIHQQLEMQEHVLFQNMIDQIEDIVYTRKGNLSLDTNILETISISQNGFTSLENYLYNIVNIDLTKQSADLNQNLLTFIKNVKQPGFLQSIATINSSSNSNYVQLFALLTLLKDINKLPLALTILVDRASNEIHNTMIKATDTVRSKHPTLLKMVKSITSTTSTHKNLYRFDLIWNKLFHEIEQLITKYIYNPLLILGRDLHGAGRNVPVLPKRKGQKLFNLQYNVADATDAKEHVSDLKALLKDIFVGFSVPPNTKLDSIYIEDESFEEEEPLIPPSVFNMKVLLEPFLLFVQASSELLPVEVSQTSTPSITFFSSYMEKTFYPRIRVTIDYIFSSDVESLNPYTLENIDENQNIFKSALDFQIFFYNMLYVLNSSNSFRPQMANIILHTLEKFLSYYKHLFESIIGSSVSERNNKLTTAWFNDEKLKTYESHIINGDSPDYVKESKELFTFCPKFYQKGKDFGKDGTLNALTLDTVIFFTSTIFWILTWLPTLKSIIEISDSKEIISLMTADELRSYWSFFEYMDVENSDKRMSLRILLDNENGEKFDSIISGFDGIKMDLMTLLRFDIRAKTIFNIGKFFQETPSWDLEVGSIELYHSIGTLISQYRTLENKIKQQLSSERKNAIFAGIDVVSNEAFINGANSITVINDNGIKKILRNVTLLQHTIRNLYDKPSDISMGNTVAFYSSISETENVLLQKVNDNQLSFLSKDDIKNILRLQFSEELEIQTRNQNNISKQTVSKPVNRRYVEALKKIDALDI</sequence>